<keyword evidence="1" id="KW-1133">Transmembrane helix</keyword>
<keyword evidence="1" id="KW-0812">Transmembrane</keyword>
<dbReference type="RefSeq" id="WP_210096272.1">
    <property type="nucleotide sequence ID" value="NZ_BAAAIO010000001.1"/>
</dbReference>
<organism evidence="2 3">
    <name type="scientific">Microbacterium phyllosphaerae</name>
    <dbReference type="NCBI Taxonomy" id="124798"/>
    <lineage>
        <taxon>Bacteria</taxon>
        <taxon>Bacillati</taxon>
        <taxon>Actinomycetota</taxon>
        <taxon>Actinomycetes</taxon>
        <taxon>Micrococcales</taxon>
        <taxon>Microbacteriaceae</taxon>
        <taxon>Microbacterium</taxon>
    </lineage>
</organism>
<evidence type="ECO:0000313" key="3">
    <source>
        <dbReference type="Proteomes" id="UP000703720"/>
    </source>
</evidence>
<evidence type="ECO:0000256" key="1">
    <source>
        <dbReference type="SAM" id="Phobius"/>
    </source>
</evidence>
<evidence type="ECO:0000313" key="2">
    <source>
        <dbReference type="EMBL" id="MBP2376852.1"/>
    </source>
</evidence>
<feature type="transmembrane region" description="Helical" evidence="1">
    <location>
        <begin position="20"/>
        <end position="41"/>
    </location>
</feature>
<gene>
    <name evidence="2" type="ORF">JOF42_000347</name>
</gene>
<reference evidence="2 3" key="1">
    <citation type="submission" date="2021-03" db="EMBL/GenBank/DDBJ databases">
        <title>Sequencing the genomes of 1000 actinobacteria strains.</title>
        <authorList>
            <person name="Klenk H.-P."/>
        </authorList>
    </citation>
    <scope>NUCLEOTIDE SEQUENCE [LARGE SCALE GENOMIC DNA]</scope>
    <source>
        <strain evidence="2 3">DSM 13468</strain>
    </source>
</reference>
<keyword evidence="3" id="KW-1185">Reference proteome</keyword>
<protein>
    <submittedName>
        <fullName evidence="2">Uncharacterized protein</fullName>
    </submittedName>
</protein>
<name>A0ABS4WKY1_9MICO</name>
<accession>A0ABS4WKY1</accession>
<proteinExistence type="predicted"/>
<dbReference type="EMBL" id="JAGIOA010000001">
    <property type="protein sequence ID" value="MBP2376852.1"/>
    <property type="molecule type" value="Genomic_DNA"/>
</dbReference>
<dbReference type="Proteomes" id="UP000703720">
    <property type="component" value="Unassembled WGS sequence"/>
</dbReference>
<keyword evidence="1" id="KW-0472">Membrane</keyword>
<comment type="caution">
    <text evidence="2">The sequence shown here is derived from an EMBL/GenBank/DDBJ whole genome shotgun (WGS) entry which is preliminary data.</text>
</comment>
<sequence>MNPLPTASDAATFVETLNAWSTFAAATATTLSALFIAWQIWLTRKSVQTTEATLVVARDEFEHSRRLRIDAQKAAIDAEMPKLFVTVKIPPTFVFATDDREPDMLAETKSRPRRLATGDGFVLPRDANLRLEVVASILVANDGPRRAFIELGAPYSPDRRVRRRLIDVGDSVTLTANRSATVGEWVRIAEMRARGESEQVTFADVVYIFPGDASAIERHEIAQGGTVLEPDPDQTGRWLVRSLAQNDDVTAQALGTEVQPFTREYWASRRDEHRL</sequence>